<evidence type="ECO:0000259" key="1">
    <source>
        <dbReference type="Pfam" id="PF00155"/>
    </source>
</evidence>
<organism evidence="2 3">
    <name type="scientific">Prolixibacter bellariivorans</name>
    <dbReference type="NCBI Taxonomy" id="314319"/>
    <lineage>
        <taxon>Bacteria</taxon>
        <taxon>Pseudomonadati</taxon>
        <taxon>Bacteroidota</taxon>
        <taxon>Bacteroidia</taxon>
        <taxon>Marinilabiliales</taxon>
        <taxon>Prolixibacteraceae</taxon>
        <taxon>Prolixibacter</taxon>
    </lineage>
</organism>
<reference evidence="2 3" key="1">
    <citation type="submission" date="2019-10" db="EMBL/GenBank/DDBJ databases">
        <title>Prolixibacter strains distinguished by the presence of nitrate reductase genes were adept at nitrate-dependent anaerobic corrosion of metallic iron and carbon steel.</title>
        <authorList>
            <person name="Iino T."/>
            <person name="Shono N."/>
            <person name="Ito K."/>
            <person name="Nakamura R."/>
            <person name="Sueoka K."/>
            <person name="Harayama S."/>
            <person name="Ohkuma M."/>
        </authorList>
    </citation>
    <scope>NUCLEOTIDE SEQUENCE [LARGE SCALE GENOMIC DNA]</scope>
    <source>
        <strain evidence="2 3">JCM 13498</strain>
    </source>
</reference>
<sequence length="393" mass="45640">MIDYEDWIFEELKIYKSKYSKTPFFISSWDCDSDLVVYPNKIISQSSEIAKDEFHYKFSEDLEFTKETLKNYYCTSNRDWHLNNFSLGINSTNSIYLALSALIKKGKKRFLLVTPIYYSIIDTLLDFSRDITFFHLRDLDEFRFDSDRIEQIVKQQYIEVIIFSDPVYCAGLEIGTEIYERIVKISNAYKVTVFIDGTLGGLEWRNDADIFFSREKTNIIKESYDFFLINSGPKLFFLNDLKFSVVISLADNIALIEDLSSQISGGLNKIQVNLFRLFYAESARNELYACKSQNISTIRNNYNLLSASLIGTDWQLYPTNSGYFTMLVSKKVLLGEVDPIDVTKKLLYGHNLLPIMGNYFSFFQDNKVSIRINLMKNLRGHLPALTEALNMDI</sequence>
<dbReference type="InterPro" id="IPR015421">
    <property type="entry name" value="PyrdxlP-dep_Trfase_major"/>
</dbReference>
<dbReference type="InterPro" id="IPR015422">
    <property type="entry name" value="PyrdxlP-dep_Trfase_small"/>
</dbReference>
<dbReference type="AlphaFoldDB" id="A0A5M4B590"/>
<evidence type="ECO:0000313" key="3">
    <source>
        <dbReference type="Proteomes" id="UP000391834"/>
    </source>
</evidence>
<protein>
    <recommendedName>
        <fullName evidence="1">Aminotransferase class I/classII large domain-containing protein</fullName>
    </recommendedName>
</protein>
<proteinExistence type="predicted"/>
<feature type="domain" description="Aminotransferase class I/classII large" evidence="1">
    <location>
        <begin position="90"/>
        <end position="374"/>
    </location>
</feature>
<dbReference type="Gene3D" id="3.90.1150.10">
    <property type="entry name" value="Aspartate Aminotransferase, domain 1"/>
    <property type="match status" value="1"/>
</dbReference>
<dbReference type="SUPFAM" id="SSF53383">
    <property type="entry name" value="PLP-dependent transferases"/>
    <property type="match status" value="1"/>
</dbReference>
<dbReference type="Proteomes" id="UP000391834">
    <property type="component" value="Unassembled WGS sequence"/>
</dbReference>
<dbReference type="InterPro" id="IPR004839">
    <property type="entry name" value="Aminotransferase_I/II_large"/>
</dbReference>
<keyword evidence="3" id="KW-1185">Reference proteome</keyword>
<comment type="caution">
    <text evidence="2">The sequence shown here is derived from an EMBL/GenBank/DDBJ whole genome shotgun (WGS) entry which is preliminary data.</text>
</comment>
<evidence type="ECO:0000313" key="2">
    <source>
        <dbReference type="EMBL" id="GET35250.1"/>
    </source>
</evidence>
<gene>
    <name evidence="2" type="ORF">PbJCM13498_41130</name>
</gene>
<dbReference type="Pfam" id="PF00155">
    <property type="entry name" value="Aminotran_1_2"/>
    <property type="match status" value="1"/>
</dbReference>
<name>A0A5M4B590_9BACT</name>
<dbReference type="InterPro" id="IPR015424">
    <property type="entry name" value="PyrdxlP-dep_Trfase"/>
</dbReference>
<dbReference type="GO" id="GO:0030170">
    <property type="term" value="F:pyridoxal phosphate binding"/>
    <property type="evidence" value="ECO:0007669"/>
    <property type="project" value="InterPro"/>
</dbReference>
<dbReference type="EMBL" id="BLAX01000001">
    <property type="protein sequence ID" value="GET35250.1"/>
    <property type="molecule type" value="Genomic_DNA"/>
</dbReference>
<dbReference type="RefSeq" id="WP_027586087.1">
    <property type="nucleotide sequence ID" value="NZ_BLAX01000001.1"/>
</dbReference>
<accession>A0A5M4B590</accession>
<dbReference type="Gene3D" id="3.40.640.10">
    <property type="entry name" value="Type I PLP-dependent aspartate aminotransferase-like (Major domain)"/>
    <property type="match status" value="1"/>
</dbReference>